<feature type="transmembrane region" description="Helical" evidence="2">
    <location>
        <begin position="7"/>
        <end position="26"/>
    </location>
</feature>
<accession>A0ABS2WJZ6</accession>
<keyword evidence="2" id="KW-1133">Transmembrane helix</keyword>
<gene>
    <name evidence="3" type="ORF">JQC72_10135</name>
</gene>
<feature type="compositionally biased region" description="Basic and acidic residues" evidence="1">
    <location>
        <begin position="89"/>
        <end position="101"/>
    </location>
</feature>
<keyword evidence="2" id="KW-0812">Transmembrane</keyword>
<protein>
    <submittedName>
        <fullName evidence="3">Uncharacterized protein</fullName>
    </submittedName>
</protein>
<evidence type="ECO:0000313" key="3">
    <source>
        <dbReference type="EMBL" id="MBN2909883.1"/>
    </source>
</evidence>
<keyword evidence="2" id="KW-0472">Membrane</keyword>
<dbReference type="EMBL" id="JAFHAP010000008">
    <property type="protein sequence ID" value="MBN2909883.1"/>
    <property type="molecule type" value="Genomic_DNA"/>
</dbReference>
<feature type="transmembrane region" description="Helical" evidence="2">
    <location>
        <begin position="32"/>
        <end position="48"/>
    </location>
</feature>
<feature type="region of interest" description="Disordered" evidence="1">
    <location>
        <begin position="64"/>
        <end position="101"/>
    </location>
</feature>
<comment type="caution">
    <text evidence="3">The sequence shown here is derived from an EMBL/GenBank/DDBJ whole genome shotgun (WGS) entry which is preliminary data.</text>
</comment>
<keyword evidence="4" id="KW-1185">Reference proteome</keyword>
<evidence type="ECO:0000256" key="2">
    <source>
        <dbReference type="SAM" id="Phobius"/>
    </source>
</evidence>
<dbReference type="Proteomes" id="UP001177120">
    <property type="component" value="Unassembled WGS sequence"/>
</dbReference>
<dbReference type="RefSeq" id="WP_205495228.1">
    <property type="nucleotide sequence ID" value="NZ_JAFHAP010000008.1"/>
</dbReference>
<evidence type="ECO:0000256" key="1">
    <source>
        <dbReference type="SAM" id="MobiDB-lite"/>
    </source>
</evidence>
<organism evidence="3 4">
    <name type="scientific">Polycladomyces zharkentensis</name>
    <dbReference type="NCBI Taxonomy" id="2807616"/>
    <lineage>
        <taxon>Bacteria</taxon>
        <taxon>Bacillati</taxon>
        <taxon>Bacillota</taxon>
        <taxon>Bacilli</taxon>
        <taxon>Bacillales</taxon>
        <taxon>Thermoactinomycetaceae</taxon>
        <taxon>Polycladomyces</taxon>
    </lineage>
</organism>
<name>A0ABS2WJZ6_9BACL</name>
<reference evidence="3" key="1">
    <citation type="journal article" date="2024" name="Int. J. Syst. Evol. Microbiol.">
        <title>Polycladomyces zharkentensis sp. nov., a novel thermophilic cellulose- and starch-degrading member of the Bacillota from a geothermal aquifer in Kazakhstan.</title>
        <authorList>
            <person name="Mashzhan A."/>
            <person name="Kistaubayeva A."/>
            <person name="Javier-Lopez R."/>
            <person name="Bissenova U."/>
            <person name="Bissenbay A."/>
            <person name="Birkeland N.K."/>
        </authorList>
    </citation>
    <scope>NUCLEOTIDE SEQUENCE</scope>
    <source>
        <strain evidence="3">ZKZ2T</strain>
    </source>
</reference>
<proteinExistence type="predicted"/>
<feature type="compositionally biased region" description="Basic residues" evidence="1">
    <location>
        <begin position="64"/>
        <end position="84"/>
    </location>
</feature>
<evidence type="ECO:0000313" key="4">
    <source>
        <dbReference type="Proteomes" id="UP001177120"/>
    </source>
</evidence>
<sequence>MVRQPNNGWRLILFVLMGIGFLRLLVVNPVQVLIPLLIAGVVFYLYKFPPQWFLRWNIPSHSRSIRPRKKGRPTGNRFRGRRPAFRVIEGNKKPEQKTKTP</sequence>